<organism evidence="1 2">
    <name type="scientific">Pistacia integerrima</name>
    <dbReference type="NCBI Taxonomy" id="434235"/>
    <lineage>
        <taxon>Eukaryota</taxon>
        <taxon>Viridiplantae</taxon>
        <taxon>Streptophyta</taxon>
        <taxon>Embryophyta</taxon>
        <taxon>Tracheophyta</taxon>
        <taxon>Spermatophyta</taxon>
        <taxon>Magnoliopsida</taxon>
        <taxon>eudicotyledons</taxon>
        <taxon>Gunneridae</taxon>
        <taxon>Pentapetalae</taxon>
        <taxon>rosids</taxon>
        <taxon>malvids</taxon>
        <taxon>Sapindales</taxon>
        <taxon>Anacardiaceae</taxon>
        <taxon>Pistacia</taxon>
    </lineage>
</organism>
<gene>
    <name evidence="1" type="ORF">Pint_18360</name>
</gene>
<evidence type="ECO:0000313" key="1">
    <source>
        <dbReference type="EMBL" id="KAJ0042889.1"/>
    </source>
</evidence>
<sequence>MLFRLPCCLASAFATSINFASVITLCIFRSCCRLRLSSMSDVYLVVCKLHSRDFLQLQPRHTSHTSTIVVDQVYR</sequence>
<proteinExistence type="predicted"/>
<reference evidence="2" key="1">
    <citation type="journal article" date="2023" name="G3 (Bethesda)">
        <title>Genome assembly and association tests identify interacting loci associated with vigor, precocity, and sex in interspecific pistachio rootstocks.</title>
        <authorList>
            <person name="Palmer W."/>
            <person name="Jacygrad E."/>
            <person name="Sagayaradj S."/>
            <person name="Cavanaugh K."/>
            <person name="Han R."/>
            <person name="Bertier L."/>
            <person name="Beede B."/>
            <person name="Kafkas S."/>
            <person name="Golino D."/>
            <person name="Preece J."/>
            <person name="Michelmore R."/>
        </authorList>
    </citation>
    <scope>NUCLEOTIDE SEQUENCE [LARGE SCALE GENOMIC DNA]</scope>
</reference>
<dbReference type="EMBL" id="CM047739">
    <property type="protein sequence ID" value="KAJ0042889.1"/>
    <property type="molecule type" value="Genomic_DNA"/>
</dbReference>
<keyword evidence="2" id="KW-1185">Reference proteome</keyword>
<protein>
    <submittedName>
        <fullName evidence="1">Uncharacterized protein</fullName>
    </submittedName>
</protein>
<comment type="caution">
    <text evidence="1">The sequence shown here is derived from an EMBL/GenBank/DDBJ whole genome shotgun (WGS) entry which is preliminary data.</text>
</comment>
<evidence type="ECO:0000313" key="2">
    <source>
        <dbReference type="Proteomes" id="UP001163603"/>
    </source>
</evidence>
<accession>A0ACC0YYS9</accession>
<name>A0ACC0YYS9_9ROSI</name>
<dbReference type="Proteomes" id="UP001163603">
    <property type="component" value="Chromosome 4"/>
</dbReference>